<dbReference type="EMBL" id="FMZM01000014">
    <property type="protein sequence ID" value="SDE08307.1"/>
    <property type="molecule type" value="Genomic_DNA"/>
</dbReference>
<protein>
    <submittedName>
        <fullName evidence="1">Uncharacterized protein</fullName>
    </submittedName>
</protein>
<evidence type="ECO:0000313" key="1">
    <source>
        <dbReference type="EMBL" id="SDE08307.1"/>
    </source>
</evidence>
<reference evidence="1 2" key="1">
    <citation type="submission" date="2016-10" db="EMBL/GenBank/DDBJ databases">
        <authorList>
            <person name="de Groot N.N."/>
        </authorList>
    </citation>
    <scope>NUCLEOTIDE SEQUENCE [LARGE SCALE GENOMIC DNA]</scope>
    <source>
        <strain evidence="1 2">CGMCC 4.6858</strain>
    </source>
</reference>
<evidence type="ECO:0000313" key="2">
    <source>
        <dbReference type="Proteomes" id="UP000199034"/>
    </source>
</evidence>
<gene>
    <name evidence="1" type="ORF">SAMN05421872_114127</name>
</gene>
<dbReference type="OrthoDB" id="3784374at2"/>
<keyword evidence="2" id="KW-1185">Reference proteome</keyword>
<dbReference type="STRING" id="1045774.SAMN05421872_114127"/>
<organism evidence="1 2">
    <name type="scientific">Nocardioides lianchengensis</name>
    <dbReference type="NCBI Taxonomy" id="1045774"/>
    <lineage>
        <taxon>Bacteria</taxon>
        <taxon>Bacillati</taxon>
        <taxon>Actinomycetota</taxon>
        <taxon>Actinomycetes</taxon>
        <taxon>Propionibacteriales</taxon>
        <taxon>Nocardioidaceae</taxon>
        <taxon>Nocardioides</taxon>
    </lineage>
</organism>
<accession>A0A1G7A1B7</accession>
<name>A0A1G7A1B7_9ACTN</name>
<dbReference type="Proteomes" id="UP000199034">
    <property type="component" value="Unassembled WGS sequence"/>
</dbReference>
<sequence>MTDPVEGLLEDVTEMTRQAAVDGLTLGSVYADVRLVLDLDPSADLPPEVLRACAVAWSSAHRDLDRHSDVLVLGWDELEDRLWDASSRPGAEPPDWAVLVETEDAASRPALLPPEDVLRAAADLLASRLGRAGEHVALVPRSGAVAGRVVALVQGEVERAEQVRSWVLDLAPVGTRVAATLHRLVHPDGVLGALRELDPRAARGD</sequence>
<proteinExistence type="predicted"/>
<dbReference type="AlphaFoldDB" id="A0A1G7A1B7"/>
<dbReference type="RefSeq" id="WP_139175796.1">
    <property type="nucleotide sequence ID" value="NZ_FMZM01000014.1"/>
</dbReference>